<reference evidence="1" key="2">
    <citation type="submission" date="2021-08" db="EMBL/GenBank/DDBJ databases">
        <authorList>
            <person name="Tani A."/>
            <person name="Ola A."/>
            <person name="Ogura Y."/>
            <person name="Katsura K."/>
            <person name="Hayashi T."/>
        </authorList>
    </citation>
    <scope>NUCLEOTIDE SEQUENCE</scope>
    <source>
        <strain evidence="1">NBRC 103626</strain>
    </source>
</reference>
<accession>A0AA37MA71</accession>
<gene>
    <name evidence="1" type="ORF">NBEOAGPD_1289</name>
</gene>
<proteinExistence type="predicted"/>
<evidence type="ECO:0000313" key="1">
    <source>
        <dbReference type="EMBL" id="GJD78077.1"/>
    </source>
</evidence>
<dbReference type="EMBL" id="BPQM01000027">
    <property type="protein sequence ID" value="GJD78077.1"/>
    <property type="molecule type" value="Genomic_DNA"/>
</dbReference>
<organism evidence="1 2">
    <name type="scientific">Methylobacterium gregans</name>
    <dbReference type="NCBI Taxonomy" id="374424"/>
    <lineage>
        <taxon>Bacteria</taxon>
        <taxon>Pseudomonadati</taxon>
        <taxon>Pseudomonadota</taxon>
        <taxon>Alphaproteobacteria</taxon>
        <taxon>Hyphomicrobiales</taxon>
        <taxon>Methylobacteriaceae</taxon>
        <taxon>Methylobacterium</taxon>
    </lineage>
</organism>
<keyword evidence="2" id="KW-1185">Reference proteome</keyword>
<comment type="caution">
    <text evidence="1">The sequence shown here is derived from an EMBL/GenBank/DDBJ whole genome shotgun (WGS) entry which is preliminary data.</text>
</comment>
<dbReference type="AlphaFoldDB" id="A0AA37MA71"/>
<evidence type="ECO:0000313" key="2">
    <source>
        <dbReference type="Proteomes" id="UP001055108"/>
    </source>
</evidence>
<protein>
    <submittedName>
        <fullName evidence="1">Uncharacterized protein</fullName>
    </submittedName>
</protein>
<dbReference type="RefSeq" id="WP_238301803.1">
    <property type="nucleotide sequence ID" value="NZ_BPQM01000027.1"/>
</dbReference>
<reference evidence="1" key="1">
    <citation type="journal article" date="2016" name="Front. Microbiol.">
        <title>Genome Sequence of the Piezophilic, Mesophilic Sulfate-Reducing Bacterium Desulfovibrio indicus J2T.</title>
        <authorList>
            <person name="Cao J."/>
            <person name="Maignien L."/>
            <person name="Shao Z."/>
            <person name="Alain K."/>
            <person name="Jebbar M."/>
        </authorList>
    </citation>
    <scope>NUCLEOTIDE SEQUENCE</scope>
    <source>
        <strain evidence="1">NBRC 103626</strain>
    </source>
</reference>
<dbReference type="Proteomes" id="UP001055108">
    <property type="component" value="Unassembled WGS sequence"/>
</dbReference>
<name>A0AA37MA71_9HYPH</name>
<sequence>MVERIRVVAPPALPPLRDLHPWSAPRGRTPDAARLARLTLCLAALALPVLGSKAADTVHRGGVPGTKQATALPTPSGWTVAPQASRSVPAFREAALPHPAAELIR</sequence>